<dbReference type="Proteomes" id="UP001153365">
    <property type="component" value="Unassembled WGS sequence"/>
</dbReference>
<feature type="signal peptide" evidence="1">
    <location>
        <begin position="1"/>
        <end position="22"/>
    </location>
</feature>
<gene>
    <name evidence="2" type="ORF">PPACK8108_LOCUS19279</name>
</gene>
<evidence type="ECO:0000256" key="1">
    <source>
        <dbReference type="SAM" id="SignalP"/>
    </source>
</evidence>
<dbReference type="PANTHER" id="PTHR38849:SF1">
    <property type="entry name" value="SMALL SECRETED PROTEIN"/>
    <property type="match status" value="1"/>
</dbReference>
<dbReference type="PANTHER" id="PTHR38849">
    <property type="entry name" value="SMALL SECRETED PROTEIN"/>
    <property type="match status" value="1"/>
</dbReference>
<keyword evidence="1" id="KW-0732">Signal</keyword>
<proteinExistence type="predicted"/>
<sequence length="173" mass="19077">MHSLNVLIILINFSIFFTRSSSQAPTNKLFKREFKLRSYPEYQISTGQAGRSKQAAEKVFVTPFVGINLANISKTDLDNLNLMVRESIEVEKNFNAAIDAAGGIKTERGTQLQAGKIANKVLKNQGAVTLIRIKVAQGKDKLESLVAAEKKLAHNIEIDENSAGKPMKSFLEV</sequence>
<organism evidence="2 3">
    <name type="scientific">Phakopsora pachyrhizi</name>
    <name type="common">Asian soybean rust disease fungus</name>
    <dbReference type="NCBI Taxonomy" id="170000"/>
    <lineage>
        <taxon>Eukaryota</taxon>
        <taxon>Fungi</taxon>
        <taxon>Dikarya</taxon>
        <taxon>Basidiomycota</taxon>
        <taxon>Pucciniomycotina</taxon>
        <taxon>Pucciniomycetes</taxon>
        <taxon>Pucciniales</taxon>
        <taxon>Phakopsoraceae</taxon>
        <taxon>Phakopsora</taxon>
    </lineage>
</organism>
<name>A0AAV0BCH8_PHAPC</name>
<protein>
    <submittedName>
        <fullName evidence="2">Uncharacterized protein</fullName>
    </submittedName>
</protein>
<comment type="caution">
    <text evidence="2">The sequence shown here is derived from an EMBL/GenBank/DDBJ whole genome shotgun (WGS) entry which is preliminary data.</text>
</comment>
<keyword evidence="3" id="KW-1185">Reference proteome</keyword>
<evidence type="ECO:0000313" key="2">
    <source>
        <dbReference type="EMBL" id="CAH7684850.1"/>
    </source>
</evidence>
<feature type="chain" id="PRO_5043661902" evidence="1">
    <location>
        <begin position="23"/>
        <end position="173"/>
    </location>
</feature>
<accession>A0AAV0BCH8</accession>
<reference evidence="2" key="1">
    <citation type="submission" date="2022-06" db="EMBL/GenBank/DDBJ databases">
        <authorList>
            <consortium name="SYNGENTA / RWTH Aachen University"/>
        </authorList>
    </citation>
    <scope>NUCLEOTIDE SEQUENCE</scope>
</reference>
<evidence type="ECO:0000313" key="3">
    <source>
        <dbReference type="Proteomes" id="UP001153365"/>
    </source>
</evidence>
<dbReference type="AlphaFoldDB" id="A0AAV0BCH8"/>
<dbReference type="EMBL" id="CALTRL010005689">
    <property type="protein sequence ID" value="CAH7684850.1"/>
    <property type="molecule type" value="Genomic_DNA"/>
</dbReference>